<keyword evidence="2" id="KW-1185">Reference proteome</keyword>
<dbReference type="EMBL" id="CP029346">
    <property type="protein sequence ID" value="AWL08148.1"/>
    <property type="molecule type" value="Genomic_DNA"/>
</dbReference>
<gene>
    <name evidence="1" type="ORF">HME7025_00265</name>
</gene>
<dbReference type="OrthoDB" id="1122048at2"/>
<reference evidence="2" key="1">
    <citation type="submission" date="2018-05" db="EMBL/GenBank/DDBJ databases">
        <title>Pseudarcicella sp. HME7025 Genome sequencing and assembly.</title>
        <authorList>
            <person name="Kim H."/>
            <person name="Kang H."/>
            <person name="Joh K."/>
        </authorList>
    </citation>
    <scope>NUCLEOTIDE SEQUENCE [LARGE SCALE GENOMIC DNA]</scope>
    <source>
        <strain evidence="2">HME7025</strain>
    </source>
</reference>
<dbReference type="RefSeq" id="WP_109321917.1">
    <property type="nucleotide sequence ID" value="NZ_CP029346.1"/>
</dbReference>
<evidence type="ECO:0000313" key="1">
    <source>
        <dbReference type="EMBL" id="AWL08148.1"/>
    </source>
</evidence>
<dbReference type="KEGG" id="psez:HME7025_00265"/>
<dbReference type="Proteomes" id="UP000245468">
    <property type="component" value="Chromosome"/>
</dbReference>
<name>A0A2S2DS14_9BACT</name>
<sequence>MKNFITKNALAAFVVAAVLSVSSAHAAEFALPVNIDQVGKMKFLVSSDITSPLFVVIYDEDNNQITRESLSSKKLFNFSNLNDGRYKMVIFDSRKNIIKSKTFNILTETRRDLIAIQ</sequence>
<organism evidence="1 2">
    <name type="scientific">Aquirufa nivalisilvae</name>
    <dbReference type="NCBI Taxonomy" id="2516557"/>
    <lineage>
        <taxon>Bacteria</taxon>
        <taxon>Pseudomonadati</taxon>
        <taxon>Bacteroidota</taxon>
        <taxon>Cytophagia</taxon>
        <taxon>Cytophagales</taxon>
        <taxon>Flectobacillaceae</taxon>
        <taxon>Aquirufa</taxon>
    </lineage>
</organism>
<evidence type="ECO:0000313" key="2">
    <source>
        <dbReference type="Proteomes" id="UP000245468"/>
    </source>
</evidence>
<accession>A0A2S2DS14</accession>
<proteinExistence type="predicted"/>
<dbReference type="AlphaFoldDB" id="A0A2S2DS14"/>
<protein>
    <submittedName>
        <fullName evidence="1">Uncharacterized protein</fullName>
    </submittedName>
</protein>